<name>A0A346NI08_9ALTE</name>
<reference evidence="2 3" key="1">
    <citation type="submission" date="2018-08" db="EMBL/GenBank/DDBJ databases">
        <title>Salinimonas sediminis sp. nov., a piezophilic bacterium isolated from a deep-sea sediment sample from the New Britain Trench.</title>
        <authorList>
            <person name="Cao J."/>
        </authorList>
    </citation>
    <scope>NUCLEOTIDE SEQUENCE [LARGE SCALE GENOMIC DNA]</scope>
    <source>
        <strain evidence="2 3">N102</strain>
    </source>
</reference>
<dbReference type="Proteomes" id="UP000262073">
    <property type="component" value="Chromosome"/>
</dbReference>
<gene>
    <name evidence="2" type="ORF">D0Y50_01525</name>
</gene>
<organism evidence="2 3">
    <name type="scientific">Salinimonas sediminis</name>
    <dbReference type="NCBI Taxonomy" id="2303538"/>
    <lineage>
        <taxon>Bacteria</taxon>
        <taxon>Pseudomonadati</taxon>
        <taxon>Pseudomonadota</taxon>
        <taxon>Gammaproteobacteria</taxon>
        <taxon>Alteromonadales</taxon>
        <taxon>Alteromonadaceae</taxon>
        <taxon>Alteromonas/Salinimonas group</taxon>
        <taxon>Salinimonas</taxon>
    </lineage>
</organism>
<dbReference type="EMBL" id="CP031769">
    <property type="protein sequence ID" value="AXR05165.1"/>
    <property type="molecule type" value="Genomic_DNA"/>
</dbReference>
<evidence type="ECO:0000256" key="1">
    <source>
        <dbReference type="SAM" id="Phobius"/>
    </source>
</evidence>
<keyword evidence="1" id="KW-0812">Transmembrane</keyword>
<keyword evidence="1" id="KW-1133">Transmembrane helix</keyword>
<proteinExistence type="predicted"/>
<evidence type="ECO:0000313" key="2">
    <source>
        <dbReference type="EMBL" id="AXR05165.1"/>
    </source>
</evidence>
<feature type="transmembrane region" description="Helical" evidence="1">
    <location>
        <begin position="30"/>
        <end position="58"/>
    </location>
</feature>
<keyword evidence="3" id="KW-1185">Reference proteome</keyword>
<keyword evidence="1" id="KW-0472">Membrane</keyword>
<accession>A0A346NI08</accession>
<dbReference type="AlphaFoldDB" id="A0A346NI08"/>
<dbReference type="KEGG" id="salm:D0Y50_01525"/>
<protein>
    <submittedName>
        <fullName evidence="2">Uncharacterized protein</fullName>
    </submittedName>
</protein>
<evidence type="ECO:0000313" key="3">
    <source>
        <dbReference type="Proteomes" id="UP000262073"/>
    </source>
</evidence>
<sequence length="64" mass="7426">MIERCFKQYVETREGIRWQLRQHRVCEAIMISYTAVFIASMAPLAAFVASAIIISSVYRVMGRR</sequence>